<dbReference type="EMBL" id="BNDX01000006">
    <property type="protein sequence ID" value="GHI29722.1"/>
    <property type="molecule type" value="Genomic_DNA"/>
</dbReference>
<evidence type="ECO:0000313" key="2">
    <source>
        <dbReference type="Proteomes" id="UP001052655"/>
    </source>
</evidence>
<organism evidence="1 2">
    <name type="scientific">Streptomyces daghestanicus</name>
    <dbReference type="NCBI Taxonomy" id="66885"/>
    <lineage>
        <taxon>Bacteria</taxon>
        <taxon>Bacillati</taxon>
        <taxon>Actinomycetota</taxon>
        <taxon>Actinomycetes</taxon>
        <taxon>Kitasatosporales</taxon>
        <taxon>Streptomycetaceae</taxon>
        <taxon>Streptomyces</taxon>
    </lineage>
</organism>
<protein>
    <submittedName>
        <fullName evidence="1">Uncharacterized protein</fullName>
    </submittedName>
</protein>
<accession>A0ABQ3PXH8</accession>
<keyword evidence="2" id="KW-1185">Reference proteome</keyword>
<proteinExistence type="predicted"/>
<comment type="caution">
    <text evidence="1">The sequence shown here is derived from an EMBL/GenBank/DDBJ whole genome shotgun (WGS) entry which is preliminary data.</text>
</comment>
<name>A0ABQ3PXH8_9ACTN</name>
<sequence length="71" mass="7799">MLRADRHPLRAEVGGRTRPLWMLFAGNGTYHRMGLAPGRRSTWRTGGSTSGWCTAAAGPRCGCCRRPSPDR</sequence>
<dbReference type="Proteomes" id="UP001052655">
    <property type="component" value="Unassembled WGS sequence"/>
</dbReference>
<gene>
    <name evidence="1" type="ORF">Sdagh_14520</name>
</gene>
<evidence type="ECO:0000313" key="1">
    <source>
        <dbReference type="EMBL" id="GHI29722.1"/>
    </source>
</evidence>
<reference evidence="1" key="1">
    <citation type="submission" date="2024-05" db="EMBL/GenBank/DDBJ databases">
        <title>Whole genome shotgun sequence of Streptomyces daghestanicus NBRC 12762.</title>
        <authorList>
            <person name="Komaki H."/>
            <person name="Tamura T."/>
        </authorList>
    </citation>
    <scope>NUCLEOTIDE SEQUENCE</scope>
    <source>
        <strain evidence="1">NBRC 12762</strain>
    </source>
</reference>